<gene>
    <name evidence="1" type="ORF">IAA73_03945</name>
</gene>
<name>A0A9D9N404_9BACT</name>
<dbReference type="AlphaFoldDB" id="A0A9D9N404"/>
<comment type="caution">
    <text evidence="1">The sequence shown here is derived from an EMBL/GenBank/DDBJ whole genome shotgun (WGS) entry which is preliminary data.</text>
</comment>
<organism evidence="1 2">
    <name type="scientific">Candidatus Gallipaludibacter merdavium</name>
    <dbReference type="NCBI Taxonomy" id="2840839"/>
    <lineage>
        <taxon>Bacteria</taxon>
        <taxon>Pseudomonadati</taxon>
        <taxon>Bacteroidota</taxon>
        <taxon>Bacteroidia</taxon>
        <taxon>Bacteroidales</taxon>
        <taxon>Candidatus Gallipaludibacter</taxon>
    </lineage>
</organism>
<reference evidence="1" key="1">
    <citation type="submission" date="2020-10" db="EMBL/GenBank/DDBJ databases">
        <authorList>
            <person name="Gilroy R."/>
        </authorList>
    </citation>
    <scope>NUCLEOTIDE SEQUENCE</scope>
    <source>
        <strain evidence="1">G3-3990</strain>
    </source>
</reference>
<sequence length="201" mass="23617">MSGGHFDYQQWRIREIADTIERDIARALRPKPAMVHEDYWVIDEMESPHSYHSAGHYHTFSSYEEAESFLLSCGDIVNAEQKYADGSFFKNGTVFQSTRRYMKGTADDEQIPVLYVIRHCVFDHYPYDMDVLELNDETIETMKEAYWQIRIAGIYADRVDWMMSGDDGEDTMQERLKEELAALEKEIASKNWSHPYDGWDE</sequence>
<evidence type="ECO:0000313" key="2">
    <source>
        <dbReference type="Proteomes" id="UP000823641"/>
    </source>
</evidence>
<dbReference type="Proteomes" id="UP000823641">
    <property type="component" value="Unassembled WGS sequence"/>
</dbReference>
<dbReference type="EMBL" id="JADIMG010000039">
    <property type="protein sequence ID" value="MBO8459469.1"/>
    <property type="molecule type" value="Genomic_DNA"/>
</dbReference>
<accession>A0A9D9N404</accession>
<reference evidence="1" key="2">
    <citation type="journal article" date="2021" name="PeerJ">
        <title>Extensive microbial diversity within the chicken gut microbiome revealed by metagenomics and culture.</title>
        <authorList>
            <person name="Gilroy R."/>
            <person name="Ravi A."/>
            <person name="Getino M."/>
            <person name="Pursley I."/>
            <person name="Horton D.L."/>
            <person name="Alikhan N.F."/>
            <person name="Baker D."/>
            <person name="Gharbi K."/>
            <person name="Hall N."/>
            <person name="Watson M."/>
            <person name="Adriaenssens E.M."/>
            <person name="Foster-Nyarko E."/>
            <person name="Jarju S."/>
            <person name="Secka A."/>
            <person name="Antonio M."/>
            <person name="Oren A."/>
            <person name="Chaudhuri R.R."/>
            <person name="La Ragione R."/>
            <person name="Hildebrand F."/>
            <person name="Pallen M.J."/>
        </authorList>
    </citation>
    <scope>NUCLEOTIDE SEQUENCE</scope>
    <source>
        <strain evidence="1">G3-3990</strain>
    </source>
</reference>
<evidence type="ECO:0000313" key="1">
    <source>
        <dbReference type="EMBL" id="MBO8459469.1"/>
    </source>
</evidence>
<proteinExistence type="predicted"/>
<protein>
    <submittedName>
        <fullName evidence="1">Uncharacterized protein</fullName>
    </submittedName>
</protein>